<dbReference type="SUPFAM" id="SSF48452">
    <property type="entry name" value="TPR-like"/>
    <property type="match status" value="1"/>
</dbReference>
<dbReference type="KEGG" id="olu:OSTLU_14156"/>
<sequence length="615" mass="67974">MDRARDGDEDERDDDDVNDARRALDDVEAALREDAEASAREGLDEAKRDAEVRAMTAAAEARDRDPRVVELMEDARNAMVAPEGAPRARAAAVAFAEKVERALAIEPEYYEASLQLGAVYRAQGYVARGLSCVRSTYEHTPSCVAAYVFAGRMCEDLGLYNHAEEEYAKCVNVAFDYPDAWIALARLMCVQFGAIASAVKLMRLAKSGGPEGKFVRPGKHPLLLFTLAHALHLNGYAAEPTSLYTQALHAGAGIMAVYPLARLACDGGDDESVEAYREMWRNARESVAEAERGEDSLFASLDMFNSVSHGAHWHELLTSKTRAHEAIAQYDGTGAVSSPTLVTSENIDENLSSGDANRLYVLKGEHVKFPGLFKQRKNRIGTLAYFREEIIDSSSRRSRGGLIAQRRVEDCVTDELGRKCSVRVRAAFVPDREPSFDVAYIAQYVSVHSTVREYGDGVILGDEYDDELFLREFTNRGLSGDEASAVVREVDIDDLCARLLGLDDISKTMIAQCQTVVRAFRARVREERNVIQDSHYAGYAAVGAPVFFELEFVIENGEKPLPWLIGVHGEPRFALERERAFVHDVWSRTFDGLDGSGSQCRGGAVRDVVRFAESI</sequence>
<keyword evidence="3" id="KW-1185">Reference proteome</keyword>
<accession>A4RTA4</accession>
<evidence type="ECO:0000313" key="2">
    <source>
        <dbReference type="EMBL" id="ABO94638.1"/>
    </source>
</evidence>
<protein>
    <submittedName>
        <fullName evidence="2">TPR-repeat containing protein</fullName>
    </submittedName>
</protein>
<gene>
    <name evidence="2" type="primary">TPR5</name>
    <name evidence="2" type="ORF">OSTLU_14156</name>
</gene>
<evidence type="ECO:0000313" key="3">
    <source>
        <dbReference type="Proteomes" id="UP000001568"/>
    </source>
</evidence>
<dbReference type="OMA" id="LANDCAD"/>
<feature type="region of interest" description="Disordered" evidence="1">
    <location>
        <begin position="1"/>
        <end position="23"/>
    </location>
</feature>
<reference evidence="2 3" key="1">
    <citation type="journal article" date="2007" name="Proc. Natl. Acad. Sci. U.S.A.">
        <title>The tiny eukaryote Ostreococcus provides genomic insights into the paradox of plankton speciation.</title>
        <authorList>
            <person name="Palenik B."/>
            <person name="Grimwood J."/>
            <person name="Aerts A."/>
            <person name="Rouze P."/>
            <person name="Salamov A."/>
            <person name="Putnam N."/>
            <person name="Dupont C."/>
            <person name="Jorgensen R."/>
            <person name="Derelle E."/>
            <person name="Rombauts S."/>
            <person name="Zhou K."/>
            <person name="Otillar R."/>
            <person name="Merchant S.S."/>
            <person name="Podell S."/>
            <person name="Gaasterland T."/>
            <person name="Napoli C."/>
            <person name="Gendler K."/>
            <person name="Manuell A."/>
            <person name="Tai V."/>
            <person name="Vallon O."/>
            <person name="Piganeau G."/>
            <person name="Jancek S."/>
            <person name="Heijde M."/>
            <person name="Jabbari K."/>
            <person name="Bowler C."/>
            <person name="Lohr M."/>
            <person name="Robbens S."/>
            <person name="Werner G."/>
            <person name="Dubchak I."/>
            <person name="Pazour G.J."/>
            <person name="Ren Q."/>
            <person name="Paulsen I."/>
            <person name="Delwiche C."/>
            <person name="Schmutz J."/>
            <person name="Rokhsar D."/>
            <person name="Van de Peer Y."/>
            <person name="Moreau H."/>
            <person name="Grigoriev I.V."/>
        </authorList>
    </citation>
    <scope>NUCLEOTIDE SEQUENCE [LARGE SCALE GENOMIC DNA]</scope>
    <source>
        <strain evidence="2 3">CCE9901</strain>
    </source>
</reference>
<dbReference type="OrthoDB" id="500452at2759"/>
<dbReference type="RefSeq" id="XP_001416345.1">
    <property type="nucleotide sequence ID" value="XM_001416308.1"/>
</dbReference>
<name>A4RTA4_OSTLU</name>
<dbReference type="AlphaFoldDB" id="A4RTA4"/>
<dbReference type="HOGENOM" id="CLU_444382_0_0_1"/>
<evidence type="ECO:0000256" key="1">
    <source>
        <dbReference type="SAM" id="MobiDB-lite"/>
    </source>
</evidence>
<dbReference type="Proteomes" id="UP000001568">
    <property type="component" value="Chromosome 2"/>
</dbReference>
<organism evidence="2 3">
    <name type="scientific">Ostreococcus lucimarinus (strain CCE9901)</name>
    <dbReference type="NCBI Taxonomy" id="436017"/>
    <lineage>
        <taxon>Eukaryota</taxon>
        <taxon>Viridiplantae</taxon>
        <taxon>Chlorophyta</taxon>
        <taxon>Mamiellophyceae</taxon>
        <taxon>Mamiellales</taxon>
        <taxon>Bathycoccaceae</taxon>
        <taxon>Ostreococcus</taxon>
    </lineage>
</organism>
<feature type="compositionally biased region" description="Acidic residues" evidence="1">
    <location>
        <begin position="7"/>
        <end position="17"/>
    </location>
</feature>
<proteinExistence type="predicted"/>
<dbReference type="Gramene" id="ABO94638">
    <property type="protein sequence ID" value="ABO94638"/>
    <property type="gene ID" value="OSTLU_14156"/>
</dbReference>
<dbReference type="EMBL" id="CP000582">
    <property type="protein sequence ID" value="ABO94638.1"/>
    <property type="molecule type" value="Genomic_DNA"/>
</dbReference>
<dbReference type="Gene3D" id="1.25.40.10">
    <property type="entry name" value="Tetratricopeptide repeat domain"/>
    <property type="match status" value="1"/>
</dbReference>
<dbReference type="GeneID" id="5000104"/>
<dbReference type="InterPro" id="IPR011990">
    <property type="entry name" value="TPR-like_helical_dom_sf"/>
</dbReference>